<reference evidence="2" key="1">
    <citation type="submission" date="2021-01" db="EMBL/GenBank/DDBJ databases">
        <authorList>
            <person name="Corre E."/>
            <person name="Pelletier E."/>
            <person name="Niang G."/>
            <person name="Scheremetjew M."/>
            <person name="Finn R."/>
            <person name="Kale V."/>
            <person name="Holt S."/>
            <person name="Cochrane G."/>
            <person name="Meng A."/>
            <person name="Brown T."/>
            <person name="Cohen L."/>
        </authorList>
    </citation>
    <scope>NUCLEOTIDE SEQUENCE</scope>
    <source>
        <strain evidence="2">RCC1130</strain>
    </source>
</reference>
<organism evidence="2">
    <name type="scientific">Calcidiscus leptoporus</name>
    <dbReference type="NCBI Taxonomy" id="127549"/>
    <lineage>
        <taxon>Eukaryota</taxon>
        <taxon>Haptista</taxon>
        <taxon>Haptophyta</taxon>
        <taxon>Prymnesiophyceae</taxon>
        <taxon>Coccolithales</taxon>
        <taxon>Calcidiscaceae</taxon>
        <taxon>Calcidiscus</taxon>
    </lineage>
</organism>
<evidence type="ECO:0000313" key="2">
    <source>
        <dbReference type="EMBL" id="CAD8524431.1"/>
    </source>
</evidence>
<accession>A0A7S0IKT0</accession>
<name>A0A7S0IKT0_9EUKA</name>
<protein>
    <submittedName>
        <fullName evidence="2">Uncharacterized protein</fullName>
    </submittedName>
</protein>
<keyword evidence="1" id="KW-0812">Transmembrane</keyword>
<gene>
    <name evidence="2" type="ORF">CLEP1334_LOCUS1088</name>
</gene>
<sequence length="137" mass="14196">MTVRSDIALLVDVGLVAVGRQFVYSTLFASLQRSTGANFGRLAGLANLAVAFTALLQAALINVSEACARSGWGVWTFAPANAAFLTLTALLCMQPICCTRVPAPDRRVLPATASSKSLQVALLGLGSSTSAACQRPP</sequence>
<feature type="transmembrane region" description="Helical" evidence="1">
    <location>
        <begin position="39"/>
        <end position="60"/>
    </location>
</feature>
<proteinExistence type="predicted"/>
<feature type="transmembrane region" description="Helical" evidence="1">
    <location>
        <begin position="72"/>
        <end position="91"/>
    </location>
</feature>
<dbReference type="EMBL" id="HBER01002041">
    <property type="protein sequence ID" value="CAD8524431.1"/>
    <property type="molecule type" value="Transcribed_RNA"/>
</dbReference>
<keyword evidence="1" id="KW-1133">Transmembrane helix</keyword>
<evidence type="ECO:0000256" key="1">
    <source>
        <dbReference type="SAM" id="Phobius"/>
    </source>
</evidence>
<keyword evidence="1" id="KW-0472">Membrane</keyword>
<dbReference type="AlphaFoldDB" id="A0A7S0IKT0"/>